<accession>A0A2N0XA53</accession>
<name>A0A2N0XA53_9CORY</name>
<reference evidence="2 3" key="1">
    <citation type="submission" date="2017-12" db="EMBL/GenBank/DDBJ databases">
        <title>Corynebacterium mastitidis 16-1433 Genome.</title>
        <authorList>
            <person name="Gulvik C.A."/>
        </authorList>
    </citation>
    <scope>NUCLEOTIDE SEQUENCE [LARGE SCALE GENOMIC DNA]</scope>
    <source>
        <strain evidence="2 3">16-1433</strain>
    </source>
</reference>
<dbReference type="STRING" id="1121365.GCA_000375365_01821"/>
<proteinExistence type="predicted"/>
<comment type="caution">
    <text evidence="2">The sequence shown here is derived from an EMBL/GenBank/DDBJ whole genome shotgun (WGS) entry which is preliminary data.</text>
</comment>
<feature type="non-terminal residue" evidence="2">
    <location>
        <position position="1"/>
    </location>
</feature>
<dbReference type="RefSeq" id="WP_201797065.1">
    <property type="nucleotide sequence ID" value="NZ_PJAF01000002.1"/>
</dbReference>
<feature type="region of interest" description="Disordered" evidence="1">
    <location>
        <begin position="1"/>
        <end position="24"/>
    </location>
</feature>
<gene>
    <name evidence="2" type="ORF">CXB45_01625</name>
</gene>
<organism evidence="2 3">
    <name type="scientific">Corynebacterium mastitidis</name>
    <dbReference type="NCBI Taxonomy" id="161890"/>
    <lineage>
        <taxon>Bacteria</taxon>
        <taxon>Bacillati</taxon>
        <taxon>Actinomycetota</taxon>
        <taxon>Actinomycetes</taxon>
        <taxon>Mycobacteriales</taxon>
        <taxon>Corynebacteriaceae</taxon>
        <taxon>Corynebacterium</taxon>
    </lineage>
</organism>
<dbReference type="Proteomes" id="UP000233249">
    <property type="component" value="Unassembled WGS sequence"/>
</dbReference>
<dbReference type="EMBL" id="PJAF01000002">
    <property type="protein sequence ID" value="PKF69580.1"/>
    <property type="molecule type" value="Genomic_DNA"/>
</dbReference>
<sequence length="160" mass="16812">LVPAPAAAPSYPHGRAPQPGTAPPLRLRRLDERHPRRHAIATASGSSGMVVDLDAATGSARLVNAWPSHHVLPRLLGPALDVLRASGIDYLDAAIPLIGAADNAAVESHLAAGMRPAAYYPAAYRHGGALHDLVFLACCAEPVEHHLLRPCPDITAFLTL</sequence>
<protein>
    <recommendedName>
        <fullName evidence="4">GNAT family N-acetyltransferase</fullName>
    </recommendedName>
</protein>
<evidence type="ECO:0000313" key="3">
    <source>
        <dbReference type="Proteomes" id="UP000233249"/>
    </source>
</evidence>
<evidence type="ECO:0000256" key="1">
    <source>
        <dbReference type="SAM" id="MobiDB-lite"/>
    </source>
</evidence>
<evidence type="ECO:0008006" key="4">
    <source>
        <dbReference type="Google" id="ProtNLM"/>
    </source>
</evidence>
<dbReference type="AlphaFoldDB" id="A0A2N0XA53"/>
<evidence type="ECO:0000313" key="2">
    <source>
        <dbReference type="EMBL" id="PKF69580.1"/>
    </source>
</evidence>